<organism evidence="2 3">
    <name type="scientific">Vibrio algicola</name>
    <dbReference type="NCBI Taxonomy" id="2662262"/>
    <lineage>
        <taxon>Bacteria</taxon>
        <taxon>Pseudomonadati</taxon>
        <taxon>Pseudomonadota</taxon>
        <taxon>Gammaproteobacteria</taxon>
        <taxon>Vibrionales</taxon>
        <taxon>Vibrionaceae</taxon>
        <taxon>Vibrio</taxon>
    </lineage>
</organism>
<dbReference type="EMBL" id="CP045700">
    <property type="protein sequence ID" value="QGA66667.1"/>
    <property type="molecule type" value="Genomic_DNA"/>
</dbReference>
<dbReference type="AlphaFoldDB" id="A0A5Q0TNN3"/>
<reference evidence="2 3" key="1">
    <citation type="submission" date="2019-10" db="EMBL/GenBank/DDBJ databases">
        <title>Vibrio sp. nov., isolated from Coralline algae surface.</title>
        <authorList>
            <person name="Geng Y."/>
            <person name="Zhang X."/>
        </authorList>
    </citation>
    <scope>NUCLEOTIDE SEQUENCE [LARGE SCALE GENOMIC DNA]</scope>
    <source>
        <strain evidence="2 3">SM1977</strain>
    </source>
</reference>
<evidence type="ECO:0000256" key="1">
    <source>
        <dbReference type="SAM" id="SignalP"/>
    </source>
</evidence>
<keyword evidence="1" id="KW-0732">Signal</keyword>
<feature type="signal peptide" evidence="1">
    <location>
        <begin position="1"/>
        <end position="25"/>
    </location>
</feature>
<accession>A0A5Q0TNN3</accession>
<evidence type="ECO:0000313" key="2">
    <source>
        <dbReference type="EMBL" id="QGA66667.1"/>
    </source>
</evidence>
<proteinExistence type="predicted"/>
<gene>
    <name evidence="2" type="ORF">GFB47_14800</name>
</gene>
<protein>
    <submittedName>
        <fullName evidence="2">Uncharacterized protein</fullName>
    </submittedName>
</protein>
<dbReference type="RefSeq" id="WP_153448800.1">
    <property type="nucleotide sequence ID" value="NZ_CP045700.1"/>
</dbReference>
<feature type="chain" id="PRO_5024349903" evidence="1">
    <location>
        <begin position="26"/>
        <end position="167"/>
    </location>
</feature>
<evidence type="ECO:0000313" key="3">
    <source>
        <dbReference type="Proteomes" id="UP000348942"/>
    </source>
</evidence>
<name>A0A5Q0TNN3_9VIBR</name>
<sequence>MFRLSTHFSATLFSALLVTSSMAQAEQSASVSAATPATVSASEQANPSAVSSSQATLSTSTVVATPSKDPIDPSQPKMLADKDLTRYLVCGFLHREGSYKIGSYVMTEYPIQWTMHHAEYQALVENKLTEISQQQNVSKFKAEDTLYDKYSCGQAYADLLKINPNKI</sequence>
<keyword evidence="3" id="KW-1185">Reference proteome</keyword>
<dbReference type="Proteomes" id="UP000348942">
    <property type="component" value="Chromosome 2"/>
</dbReference>